<comment type="catalytic activity">
    <reaction evidence="11">
        <text>N-succinyl-(2S,6S)-2,6-diaminopimelate + H2O = (2S,6S)-2,6-diaminopimelate + succinate</text>
        <dbReference type="Rhea" id="RHEA:22608"/>
        <dbReference type="ChEBI" id="CHEBI:15377"/>
        <dbReference type="ChEBI" id="CHEBI:30031"/>
        <dbReference type="ChEBI" id="CHEBI:57609"/>
        <dbReference type="ChEBI" id="CHEBI:58087"/>
        <dbReference type="EC" id="3.5.1.18"/>
    </reaction>
</comment>
<evidence type="ECO:0000256" key="5">
    <source>
        <dbReference type="ARBA" id="ARBA00011921"/>
    </source>
</evidence>
<name>A0A839N5N9_9MICO</name>
<evidence type="ECO:0000256" key="4">
    <source>
        <dbReference type="ARBA" id="ARBA00006247"/>
    </source>
</evidence>
<dbReference type="AlphaFoldDB" id="A0A839N5N9"/>
<dbReference type="InterPro" id="IPR036264">
    <property type="entry name" value="Bact_exopeptidase_dim_dom"/>
</dbReference>
<dbReference type="SUPFAM" id="SSF55031">
    <property type="entry name" value="Bacterial exopeptidase dimerisation domain"/>
    <property type="match status" value="1"/>
</dbReference>
<dbReference type="InterPro" id="IPR002933">
    <property type="entry name" value="Peptidase_M20"/>
</dbReference>
<dbReference type="InterPro" id="IPR001261">
    <property type="entry name" value="ArgE/DapE_CS"/>
</dbReference>
<feature type="domain" description="Peptidase M20 dimerisation" evidence="12">
    <location>
        <begin position="211"/>
        <end position="316"/>
    </location>
</feature>
<protein>
    <recommendedName>
        <fullName evidence="6">Probable succinyl-diaminopimelate desuccinylase</fullName>
        <ecNumber evidence="5">3.5.1.18</ecNumber>
    </recommendedName>
</protein>
<dbReference type="EMBL" id="JACHVQ010000001">
    <property type="protein sequence ID" value="MBB2891364.1"/>
    <property type="molecule type" value="Genomic_DNA"/>
</dbReference>
<dbReference type="GO" id="GO:0046872">
    <property type="term" value="F:metal ion binding"/>
    <property type="evidence" value="ECO:0007669"/>
    <property type="project" value="UniProtKB-KW"/>
</dbReference>
<dbReference type="GO" id="GO:0009014">
    <property type="term" value="F:succinyl-diaminopimelate desuccinylase activity"/>
    <property type="evidence" value="ECO:0007669"/>
    <property type="project" value="UniProtKB-EC"/>
</dbReference>
<evidence type="ECO:0000256" key="8">
    <source>
        <dbReference type="ARBA" id="ARBA00022801"/>
    </source>
</evidence>
<dbReference type="Pfam" id="PF07687">
    <property type="entry name" value="M20_dimer"/>
    <property type="match status" value="1"/>
</dbReference>
<dbReference type="Gene3D" id="3.40.630.10">
    <property type="entry name" value="Zn peptidases"/>
    <property type="match status" value="1"/>
</dbReference>
<dbReference type="EC" id="3.5.1.18" evidence="5"/>
<evidence type="ECO:0000313" key="14">
    <source>
        <dbReference type="Proteomes" id="UP000559182"/>
    </source>
</evidence>
<dbReference type="PROSITE" id="PS00758">
    <property type="entry name" value="ARGE_DAPE_CPG2_1"/>
    <property type="match status" value="1"/>
</dbReference>
<comment type="similarity">
    <text evidence="4">Belongs to the peptidase M20A family.</text>
</comment>
<keyword evidence="8 13" id="KW-0378">Hydrolase</keyword>
<evidence type="ECO:0000256" key="3">
    <source>
        <dbReference type="ARBA" id="ARBA00005130"/>
    </source>
</evidence>
<evidence type="ECO:0000256" key="11">
    <source>
        <dbReference type="ARBA" id="ARBA00051301"/>
    </source>
</evidence>
<evidence type="ECO:0000256" key="7">
    <source>
        <dbReference type="ARBA" id="ARBA00022723"/>
    </source>
</evidence>
<dbReference type="Gene3D" id="3.30.70.360">
    <property type="match status" value="1"/>
</dbReference>
<dbReference type="NCBIfam" id="TIGR01910">
    <property type="entry name" value="DapE-ArgE"/>
    <property type="match status" value="1"/>
</dbReference>
<dbReference type="RefSeq" id="WP_343065762.1">
    <property type="nucleotide sequence ID" value="NZ_JACHVQ010000001.1"/>
</dbReference>
<sequence length="431" mass="45068">MNGLTADEQRVLDLVDDEAILADLAALVAIPSAGGSSGEVAAQRWCAQRLRVLGFDVDEWDIDVPALTAAVGFPGAEVERAAALGVVGVLPASDGSNDADRPALAFGGHTDVVPPGNIDAWTSDPFVLRIQDGVGYGRGVCDMKAGVAAMIGAVDALRRAGVHRSRSIAVHCVSGEEDGGLGAFATLQRGHRADACVITEPTAAAVIPTNAGSLTFRIEVPGLATHGSQRWQGVSAIDKLDVLQTALRRLEAERNAGVPAEFAHLQLPWPLSIGIVHAGDWASTVPDLLIAEGRYGVRPGERVEDAQRAFEQAVCAESQRDPWLREHPVRISWPGGRFAAGSLPQGHPLLQEVRDAVSTVRGSVPDVVGAPYGSDLRLYAGAGVPTLQYGPGRVEQAHAVDESVELADVLACARVCALLAVRASSTEVTGE</sequence>
<keyword evidence="10" id="KW-0170">Cobalt</keyword>
<evidence type="ECO:0000259" key="12">
    <source>
        <dbReference type="Pfam" id="PF07687"/>
    </source>
</evidence>
<dbReference type="GO" id="GO:0009089">
    <property type="term" value="P:lysine biosynthetic process via diaminopimelate"/>
    <property type="evidence" value="ECO:0007669"/>
    <property type="project" value="UniProtKB-UniPathway"/>
</dbReference>
<keyword evidence="9" id="KW-0862">Zinc</keyword>
<dbReference type="Proteomes" id="UP000559182">
    <property type="component" value="Unassembled WGS sequence"/>
</dbReference>
<evidence type="ECO:0000313" key="13">
    <source>
        <dbReference type="EMBL" id="MBB2891364.1"/>
    </source>
</evidence>
<organism evidence="13 14">
    <name type="scientific">Flexivirga oryzae</name>
    <dbReference type="NCBI Taxonomy" id="1794944"/>
    <lineage>
        <taxon>Bacteria</taxon>
        <taxon>Bacillati</taxon>
        <taxon>Actinomycetota</taxon>
        <taxon>Actinomycetes</taxon>
        <taxon>Micrococcales</taxon>
        <taxon>Dermacoccaceae</taxon>
        <taxon>Flexivirga</taxon>
    </lineage>
</organism>
<keyword evidence="14" id="KW-1185">Reference proteome</keyword>
<evidence type="ECO:0000256" key="9">
    <source>
        <dbReference type="ARBA" id="ARBA00022833"/>
    </source>
</evidence>
<reference evidence="13 14" key="1">
    <citation type="submission" date="2020-08" db="EMBL/GenBank/DDBJ databases">
        <title>Sequencing the genomes of 1000 actinobacteria strains.</title>
        <authorList>
            <person name="Klenk H.-P."/>
        </authorList>
    </citation>
    <scope>NUCLEOTIDE SEQUENCE [LARGE SCALE GENOMIC DNA]</scope>
    <source>
        <strain evidence="13 14">DSM 105369</strain>
    </source>
</reference>
<comment type="pathway">
    <text evidence="3">Amino-acid biosynthesis; L-lysine biosynthesis via DAP pathway; LL-2,6-diaminopimelate from (S)-tetrahydrodipicolinate (succinylase route): step 3/3.</text>
</comment>
<proteinExistence type="inferred from homology"/>
<dbReference type="InterPro" id="IPR011650">
    <property type="entry name" value="Peptidase_M20_dimer"/>
</dbReference>
<comment type="cofactor">
    <cofactor evidence="1">
        <name>Co(2+)</name>
        <dbReference type="ChEBI" id="CHEBI:48828"/>
    </cofactor>
</comment>
<dbReference type="SUPFAM" id="SSF53187">
    <property type="entry name" value="Zn-dependent exopeptidases"/>
    <property type="match status" value="1"/>
</dbReference>
<dbReference type="InterPro" id="IPR010182">
    <property type="entry name" value="ArgE/DapE"/>
</dbReference>
<evidence type="ECO:0000256" key="1">
    <source>
        <dbReference type="ARBA" id="ARBA00001941"/>
    </source>
</evidence>
<evidence type="ECO:0000256" key="2">
    <source>
        <dbReference type="ARBA" id="ARBA00001947"/>
    </source>
</evidence>
<accession>A0A839N5N9</accession>
<dbReference type="InterPro" id="IPR050072">
    <property type="entry name" value="Peptidase_M20A"/>
</dbReference>
<dbReference type="UniPathway" id="UPA00034">
    <property type="reaction ID" value="UER00021"/>
</dbReference>
<gene>
    <name evidence="13" type="ORF">FHU39_001348</name>
</gene>
<dbReference type="PANTHER" id="PTHR43808">
    <property type="entry name" value="ACETYLORNITHINE DEACETYLASE"/>
    <property type="match status" value="1"/>
</dbReference>
<comment type="caution">
    <text evidence="13">The sequence shown here is derived from an EMBL/GenBank/DDBJ whole genome shotgun (WGS) entry which is preliminary data.</text>
</comment>
<evidence type="ECO:0000256" key="6">
    <source>
        <dbReference type="ARBA" id="ARBA00016853"/>
    </source>
</evidence>
<keyword evidence="7" id="KW-0479">Metal-binding</keyword>
<comment type="cofactor">
    <cofactor evidence="2">
        <name>Zn(2+)</name>
        <dbReference type="ChEBI" id="CHEBI:29105"/>
    </cofactor>
</comment>
<evidence type="ECO:0000256" key="10">
    <source>
        <dbReference type="ARBA" id="ARBA00023285"/>
    </source>
</evidence>
<dbReference type="PANTHER" id="PTHR43808:SF25">
    <property type="entry name" value="PEPTIDASE M20 DIMERISATION DOMAIN-CONTAINING PROTEIN"/>
    <property type="match status" value="1"/>
</dbReference>
<dbReference type="Pfam" id="PF01546">
    <property type="entry name" value="Peptidase_M20"/>
    <property type="match status" value="1"/>
</dbReference>